<dbReference type="EMBL" id="CAJNON010000810">
    <property type="protein sequence ID" value="CAF1383240.1"/>
    <property type="molecule type" value="Genomic_DNA"/>
</dbReference>
<dbReference type="AlphaFoldDB" id="A0A818SG86"/>
<proteinExistence type="predicted"/>
<dbReference type="EMBL" id="CAJOAY010000469">
    <property type="protein sequence ID" value="CAF3672410.1"/>
    <property type="molecule type" value="Genomic_DNA"/>
</dbReference>
<dbReference type="EMBL" id="CAJNOE010000824">
    <property type="protein sequence ID" value="CAF1340737.1"/>
    <property type="molecule type" value="Genomic_DNA"/>
</dbReference>
<dbReference type="Proteomes" id="UP000663891">
    <property type="component" value="Unassembled WGS sequence"/>
</dbReference>
<dbReference type="Proteomes" id="UP000663868">
    <property type="component" value="Unassembled WGS sequence"/>
</dbReference>
<dbReference type="Proteomes" id="UP000663881">
    <property type="component" value="Unassembled WGS sequence"/>
</dbReference>
<name>A0A818SG86_9BILA</name>
<evidence type="ECO:0000313" key="1">
    <source>
        <dbReference type="EMBL" id="CAF1340737.1"/>
    </source>
</evidence>
<gene>
    <name evidence="1" type="ORF">IZO911_LOCUS36215</name>
    <name evidence="4" type="ORF">KXQ929_LOCUS16070</name>
    <name evidence="3" type="ORF">OKA104_LOCUS10531</name>
    <name evidence="2" type="ORF">VCS650_LOCUS35526</name>
</gene>
<evidence type="ECO:0000313" key="2">
    <source>
        <dbReference type="EMBL" id="CAF1383240.1"/>
    </source>
</evidence>
<dbReference type="EMBL" id="CAJOBB010000957">
    <property type="protein sequence ID" value="CAF3783963.1"/>
    <property type="molecule type" value="Genomic_DNA"/>
</dbReference>
<organism evidence="3 5">
    <name type="scientific">Adineta steineri</name>
    <dbReference type="NCBI Taxonomy" id="433720"/>
    <lineage>
        <taxon>Eukaryota</taxon>
        <taxon>Metazoa</taxon>
        <taxon>Spiralia</taxon>
        <taxon>Gnathifera</taxon>
        <taxon>Rotifera</taxon>
        <taxon>Eurotatoria</taxon>
        <taxon>Bdelloidea</taxon>
        <taxon>Adinetida</taxon>
        <taxon>Adinetidae</taxon>
        <taxon>Adineta</taxon>
    </lineage>
</organism>
<comment type="caution">
    <text evidence="3">The sequence shown here is derived from an EMBL/GenBank/DDBJ whole genome shotgun (WGS) entry which is preliminary data.</text>
</comment>
<evidence type="ECO:0000313" key="5">
    <source>
        <dbReference type="Proteomes" id="UP000663881"/>
    </source>
</evidence>
<evidence type="ECO:0000313" key="4">
    <source>
        <dbReference type="EMBL" id="CAF3783963.1"/>
    </source>
</evidence>
<evidence type="ECO:0000313" key="3">
    <source>
        <dbReference type="EMBL" id="CAF3672410.1"/>
    </source>
</evidence>
<dbReference type="Proteomes" id="UP000663860">
    <property type="component" value="Unassembled WGS sequence"/>
</dbReference>
<accession>A0A818SG86</accession>
<dbReference type="OrthoDB" id="10066550at2759"/>
<reference evidence="3" key="1">
    <citation type="submission" date="2021-02" db="EMBL/GenBank/DDBJ databases">
        <authorList>
            <person name="Nowell W R."/>
        </authorList>
    </citation>
    <scope>NUCLEOTIDE SEQUENCE</scope>
</reference>
<protein>
    <submittedName>
        <fullName evidence="3">Uncharacterized protein</fullName>
    </submittedName>
</protein>
<sequence length="142" mass="15789">MQGLRICGLLGDHDEGGCRSSFVSSRTQSYSRSSDVLADVSVVVGILFQPQSHPNMLKIVDTGETIKQEAKSIRKLKQLKDDGFINEKEYNYCRSPGSQPGRVYGLPKIHKTDIPLRPIVSASGTFNYKLAKLLANKLEHLR</sequence>